<dbReference type="PANTHER" id="PTHR10039">
    <property type="entry name" value="AMELOGENIN"/>
    <property type="match status" value="1"/>
</dbReference>
<dbReference type="GeneID" id="85360317"/>
<evidence type="ECO:0000313" key="5">
    <source>
        <dbReference type="EMBL" id="KAK0464302.1"/>
    </source>
</evidence>
<dbReference type="Pfam" id="PF24883">
    <property type="entry name" value="NPHP3_N"/>
    <property type="match status" value="1"/>
</dbReference>
<gene>
    <name evidence="5" type="ORF">EV420DRAFT_1637875</name>
</gene>
<evidence type="ECO:0000259" key="4">
    <source>
        <dbReference type="Pfam" id="PF24883"/>
    </source>
</evidence>
<evidence type="ECO:0000256" key="1">
    <source>
        <dbReference type="ARBA" id="ARBA00022737"/>
    </source>
</evidence>
<dbReference type="InterPro" id="IPR056125">
    <property type="entry name" value="DUF7708"/>
</dbReference>
<feature type="compositionally biased region" description="Low complexity" evidence="2">
    <location>
        <begin position="1158"/>
        <end position="1168"/>
    </location>
</feature>
<dbReference type="Pfam" id="PF24809">
    <property type="entry name" value="DUF7708"/>
    <property type="match status" value="1"/>
</dbReference>
<dbReference type="EMBL" id="JAUEPS010000006">
    <property type="protein sequence ID" value="KAK0464302.1"/>
    <property type="molecule type" value="Genomic_DNA"/>
</dbReference>
<feature type="region of interest" description="Disordered" evidence="2">
    <location>
        <begin position="1194"/>
        <end position="1218"/>
    </location>
</feature>
<accession>A0AA39NER5</accession>
<dbReference type="PANTHER" id="PTHR10039:SF14">
    <property type="entry name" value="NACHT DOMAIN-CONTAINING PROTEIN"/>
    <property type="match status" value="1"/>
</dbReference>
<sequence>MAQPTATEIVASSPDSANGPSVFMCALNRYIDQLDNNKKLHKRKFLADCIIMSRGTSKPNAETVNVLIQEIEKKNTQRKKPLMKVLRPIVDALIAFDGVLSALASTDPMPSSIIWAALSFIVKGAHRYFELFDKIRRELNSLSLELERMAEYESLYGDSENMRNLLCDSYMSVLRFWSAIEKQCEESCIKGALKQVFSFNADKLNEIIEEIKDNSDGIAKLAQIAEARLEKGAREDASREWKEAQLERIESRKERQAASQFREEQRQEHQDDHYRKICAWLGSQKANSSNTGRHKVNVDDRAKMTCRWLLSNSDYVTWKLHNSAAISDSVPEPILWVHGPPGSGKTFLCSRAIQDIQEAYPDAAVVYHFFQFDKSYTAAETLSILADSLFQIYWDRHRRVSEELYNKTQRNSHLPESIQKVIELLVENSGLSKLFFFLDGLDEELDNRQNPYSVSRWETASTVLEFIIRLVEKSPSVIRLWCSSQHHPPILQLFSTHIATMLDVKEDAKEDVKFYLTAKISELGGREFSDEQKREIMSKLEERVQHEGNFLWARFMISDIQEVADDLSKIKAFITESHPSSINDHYRKIFDRIDVPYRQLACEVFALITFARRPLRIKEIREAISVLRNPKNPKESMPFSSKMESVFAPLIELRGDADNTNEDNRTCHLFHSTVRTFLDKYPEIFRNDLKGMECTTACCRITPNAIANACLLYLSQDCYARLLQKSDDGRWRVQNDGLDELVEDHRFLIYSAKYWDKHLDDLSILDSPDALKERVRAFMTSPNFQTCIQVQSLWVDSQFGTFWRPAALNKTFLRRVLPEWFSKSEDEGFKALLQNYRLFLREWRAFLCCMKCDDPECILSLYAGQVDRCWWAALGPKNFLSKLPERYISFAFKETDDEVIDWEKDSLCEGMCISGNRLKILRLEHHDRVSKSLSFLCEHWTLRGASLPILVRRQSIRTDERSTNWPTYMAQSEDDSSMRIGRASPAAFNSDCSSLRLGAQIFVLDENGDFVPIDAVEALGTGQVDASWQPSYFEDWAIRGNYVVLATRRNIATRKVGETSLEDRSADNISQDLDKQRNAGSHEDDERGGEGVEDEDEDEDDNYDEDQILDDSTSNNSDDEAYESWSECSTEHSEDFLFEDDIITPWAGPELEHDSDSSSDTSESQSEAGSDDDTDDKNPPTVDEVLLEIAMEMEGDTDSDSDSEFDESNYVPPSAVVGYGELHSDDEDCFWDDDDDDCSSQQRRRAIYSDEESSDDDRPVNYHRFYGSTTKRSYQKGMHTSITVFDTRSPSTAKVFHFSQQVRYVLYDSPPVIHPTSSLIVWPLGCGDVLFADFLNNTYFSRRLRPSTAYTRQIFMKCRFSLCGQYLHVACLEGQLRPQQRKKGDQPVRLALMVSTYYLCGKKSSRSPPTLIHRARVALGAQPYTSVSNPPYTLTWTPKELYFTCSDTQLKVYRICLFNPNKGNPDGSVPSVLVPKEVFFLPETAQKRKVYFFPPDDDRYPSRVIVGSETRLEKEKDKVEEHEVDIYYGHNYGLKGSVLSPPIGCYLRKNRPR</sequence>
<dbReference type="Gene3D" id="3.40.50.300">
    <property type="entry name" value="P-loop containing nucleotide triphosphate hydrolases"/>
    <property type="match status" value="1"/>
</dbReference>
<name>A0AA39NER5_ARMTA</name>
<dbReference type="RefSeq" id="XP_060335423.1">
    <property type="nucleotide sequence ID" value="XM_060476769.1"/>
</dbReference>
<evidence type="ECO:0000256" key="2">
    <source>
        <dbReference type="SAM" id="MobiDB-lite"/>
    </source>
</evidence>
<feature type="region of interest" description="Disordered" evidence="2">
    <location>
        <begin position="1059"/>
        <end position="1132"/>
    </location>
</feature>
<evidence type="ECO:0008006" key="7">
    <source>
        <dbReference type="Google" id="ProtNLM"/>
    </source>
</evidence>
<reference evidence="5" key="1">
    <citation type="submission" date="2023-06" db="EMBL/GenBank/DDBJ databases">
        <authorList>
            <consortium name="Lawrence Berkeley National Laboratory"/>
            <person name="Ahrendt S."/>
            <person name="Sahu N."/>
            <person name="Indic B."/>
            <person name="Wong-Bajracharya J."/>
            <person name="Merenyi Z."/>
            <person name="Ke H.-M."/>
            <person name="Monk M."/>
            <person name="Kocsube S."/>
            <person name="Drula E."/>
            <person name="Lipzen A."/>
            <person name="Balint B."/>
            <person name="Henrissat B."/>
            <person name="Andreopoulos B."/>
            <person name="Martin F.M."/>
            <person name="Harder C.B."/>
            <person name="Rigling D."/>
            <person name="Ford K.L."/>
            <person name="Foster G.D."/>
            <person name="Pangilinan J."/>
            <person name="Papanicolaou A."/>
            <person name="Barry K."/>
            <person name="LaButti K."/>
            <person name="Viragh M."/>
            <person name="Koriabine M."/>
            <person name="Yan M."/>
            <person name="Riley R."/>
            <person name="Champramary S."/>
            <person name="Plett K.L."/>
            <person name="Tsai I.J."/>
            <person name="Slot J."/>
            <person name="Sipos G."/>
            <person name="Plett J."/>
            <person name="Nagy L.G."/>
            <person name="Grigoriev I.V."/>
        </authorList>
    </citation>
    <scope>NUCLEOTIDE SEQUENCE</scope>
    <source>
        <strain evidence="5">CCBAS 213</strain>
    </source>
</reference>
<feature type="compositionally biased region" description="Basic and acidic residues" evidence="2">
    <location>
        <begin position="1059"/>
        <end position="1090"/>
    </location>
</feature>
<organism evidence="5 6">
    <name type="scientific">Armillaria tabescens</name>
    <name type="common">Ringless honey mushroom</name>
    <name type="synonym">Agaricus tabescens</name>
    <dbReference type="NCBI Taxonomy" id="1929756"/>
    <lineage>
        <taxon>Eukaryota</taxon>
        <taxon>Fungi</taxon>
        <taxon>Dikarya</taxon>
        <taxon>Basidiomycota</taxon>
        <taxon>Agaricomycotina</taxon>
        <taxon>Agaricomycetes</taxon>
        <taxon>Agaricomycetidae</taxon>
        <taxon>Agaricales</taxon>
        <taxon>Marasmiineae</taxon>
        <taxon>Physalacriaceae</taxon>
        <taxon>Desarmillaria</taxon>
    </lineage>
</organism>
<protein>
    <recommendedName>
        <fullName evidence="7">NACHT domain-containing protein</fullName>
    </recommendedName>
</protein>
<feature type="domain" description="DUF7708" evidence="3">
    <location>
        <begin position="85"/>
        <end position="226"/>
    </location>
</feature>
<dbReference type="InterPro" id="IPR056884">
    <property type="entry name" value="NPHP3-like_N"/>
</dbReference>
<feature type="domain" description="Nephrocystin 3-like N-terminal" evidence="4">
    <location>
        <begin position="305"/>
        <end position="484"/>
    </location>
</feature>
<comment type="caution">
    <text evidence="5">The sequence shown here is derived from an EMBL/GenBank/DDBJ whole genome shotgun (WGS) entry which is preliminary data.</text>
</comment>
<keyword evidence="6" id="KW-1185">Reference proteome</keyword>
<feature type="compositionally biased region" description="Acidic residues" evidence="2">
    <location>
        <begin position="1194"/>
        <end position="1207"/>
    </location>
</feature>
<evidence type="ECO:0000259" key="3">
    <source>
        <dbReference type="Pfam" id="PF24809"/>
    </source>
</evidence>
<proteinExistence type="predicted"/>
<evidence type="ECO:0000313" key="6">
    <source>
        <dbReference type="Proteomes" id="UP001175211"/>
    </source>
</evidence>
<feature type="compositionally biased region" description="Acidic residues" evidence="2">
    <location>
        <begin position="1091"/>
        <end position="1109"/>
    </location>
</feature>
<dbReference type="Proteomes" id="UP001175211">
    <property type="component" value="Unassembled WGS sequence"/>
</dbReference>
<feature type="region of interest" description="Disordered" evidence="2">
    <location>
        <begin position="1231"/>
        <end position="1262"/>
    </location>
</feature>
<dbReference type="SUPFAM" id="SSF52540">
    <property type="entry name" value="P-loop containing nucleoside triphosphate hydrolases"/>
    <property type="match status" value="1"/>
</dbReference>
<dbReference type="InterPro" id="IPR027417">
    <property type="entry name" value="P-loop_NTPase"/>
</dbReference>
<keyword evidence="1" id="KW-0677">Repeat</keyword>
<feature type="region of interest" description="Disordered" evidence="2">
    <location>
        <begin position="1147"/>
        <end position="1180"/>
    </location>
</feature>